<evidence type="ECO:0000313" key="2">
    <source>
        <dbReference type="Proteomes" id="UP000054477"/>
    </source>
</evidence>
<reference evidence="2" key="2">
    <citation type="submission" date="2015-01" db="EMBL/GenBank/DDBJ databases">
        <title>Evolutionary Origins and Diversification of the Mycorrhizal Mutualists.</title>
        <authorList>
            <consortium name="DOE Joint Genome Institute"/>
            <consortium name="Mycorrhizal Genomics Consortium"/>
            <person name="Kohler A."/>
            <person name="Kuo A."/>
            <person name="Nagy L.G."/>
            <person name="Floudas D."/>
            <person name="Copeland A."/>
            <person name="Barry K.W."/>
            <person name="Cichocki N."/>
            <person name="Veneault-Fourrey C."/>
            <person name="LaButti K."/>
            <person name="Lindquist E.A."/>
            <person name="Lipzen A."/>
            <person name="Lundell T."/>
            <person name="Morin E."/>
            <person name="Murat C."/>
            <person name="Riley R."/>
            <person name="Ohm R."/>
            <person name="Sun H."/>
            <person name="Tunlid A."/>
            <person name="Henrissat B."/>
            <person name="Grigoriev I.V."/>
            <person name="Hibbett D.S."/>
            <person name="Martin F."/>
        </authorList>
    </citation>
    <scope>NUCLEOTIDE SEQUENCE [LARGE SCALE GENOMIC DNA]</scope>
    <source>
        <strain evidence="2">LaAM-08-1</strain>
    </source>
</reference>
<dbReference type="HOGENOM" id="CLU_963345_0_0_1"/>
<dbReference type="Proteomes" id="UP000054477">
    <property type="component" value="Unassembled WGS sequence"/>
</dbReference>
<dbReference type="Pfam" id="PF12224">
    <property type="entry name" value="Amidoligase_2"/>
    <property type="match status" value="1"/>
</dbReference>
<dbReference type="OrthoDB" id="5291055at2759"/>
<sequence length="327" mass="36370">MQAHLTDKPIHVRFEIELMVTPNMPQLHELGGLKDYNGTSTPHYFHTVLPIQGDNYEPDPRFLDVVKRILRLADLPVEGVYVLDGEPSRYQGWAVHGDPSLTPVSSEAAFDARALIWEEQSRRVFGSVKEHFEIITSASCGTHVHVKPEEGDWELNAVKKLAKAIVVFAPIIAELLGPARQTSMYCKDNTRGRYIHDDLTSRGGLGLILHRIQGKRKITTLVNYMCPPEPEDELGRNYIWNLTNVCDADSCGTVEFQGAGMSLAIDDGGANLATNEFYNQYLTTDPTHDDLLEFVEGGLLPEAQSSFRNWFSSLGGNQGDVGGSERE</sequence>
<dbReference type="AlphaFoldDB" id="A0A0C9WHX4"/>
<name>A0A0C9WHX4_9AGAR</name>
<proteinExistence type="predicted"/>
<accession>A0A0C9WHX4</accession>
<dbReference type="STRING" id="1095629.A0A0C9WHX4"/>
<organism evidence="1 2">
    <name type="scientific">Laccaria amethystina LaAM-08-1</name>
    <dbReference type="NCBI Taxonomy" id="1095629"/>
    <lineage>
        <taxon>Eukaryota</taxon>
        <taxon>Fungi</taxon>
        <taxon>Dikarya</taxon>
        <taxon>Basidiomycota</taxon>
        <taxon>Agaricomycotina</taxon>
        <taxon>Agaricomycetes</taxon>
        <taxon>Agaricomycetidae</taxon>
        <taxon>Agaricales</taxon>
        <taxon>Agaricineae</taxon>
        <taxon>Hydnangiaceae</taxon>
        <taxon>Laccaria</taxon>
    </lineage>
</organism>
<gene>
    <name evidence="1" type="ORF">K443DRAFT_135394</name>
</gene>
<reference evidence="1 2" key="1">
    <citation type="submission" date="2014-04" db="EMBL/GenBank/DDBJ databases">
        <authorList>
            <consortium name="DOE Joint Genome Institute"/>
            <person name="Kuo A."/>
            <person name="Kohler A."/>
            <person name="Nagy L.G."/>
            <person name="Floudas D."/>
            <person name="Copeland A."/>
            <person name="Barry K.W."/>
            <person name="Cichocki N."/>
            <person name="Veneault-Fourrey C."/>
            <person name="LaButti K."/>
            <person name="Lindquist E.A."/>
            <person name="Lipzen A."/>
            <person name="Lundell T."/>
            <person name="Morin E."/>
            <person name="Murat C."/>
            <person name="Sun H."/>
            <person name="Tunlid A."/>
            <person name="Henrissat B."/>
            <person name="Grigoriev I.V."/>
            <person name="Hibbett D.S."/>
            <person name="Martin F."/>
            <person name="Nordberg H.P."/>
            <person name="Cantor M.N."/>
            <person name="Hua S.X."/>
        </authorList>
    </citation>
    <scope>NUCLEOTIDE SEQUENCE [LARGE SCALE GENOMIC DNA]</scope>
    <source>
        <strain evidence="1 2">LaAM-08-1</strain>
    </source>
</reference>
<evidence type="ECO:0008006" key="3">
    <source>
        <dbReference type="Google" id="ProtNLM"/>
    </source>
</evidence>
<protein>
    <recommendedName>
        <fullName evidence="3">Amidoligase enzyme</fullName>
    </recommendedName>
</protein>
<dbReference type="InterPro" id="IPR022025">
    <property type="entry name" value="Amidoligase_2"/>
</dbReference>
<keyword evidence="2" id="KW-1185">Reference proteome</keyword>
<dbReference type="EMBL" id="KN838953">
    <property type="protein sequence ID" value="KIJ91949.1"/>
    <property type="molecule type" value="Genomic_DNA"/>
</dbReference>
<evidence type="ECO:0000313" key="1">
    <source>
        <dbReference type="EMBL" id="KIJ91949.1"/>
    </source>
</evidence>